<evidence type="ECO:0000256" key="2">
    <source>
        <dbReference type="ARBA" id="ARBA00022468"/>
    </source>
</evidence>
<reference evidence="11" key="1">
    <citation type="submission" date="2024-02" db="EMBL/GenBank/DDBJ databases">
        <authorList>
            <consortium name="ELIXIR-Norway"/>
            <consortium name="Elixir Norway"/>
        </authorList>
    </citation>
    <scope>NUCLEOTIDE SEQUENCE</scope>
</reference>
<accession>A0ABP0VH80</accession>
<dbReference type="Pfam" id="PF13365">
    <property type="entry name" value="Trypsin_2"/>
    <property type="match status" value="1"/>
</dbReference>
<keyword evidence="3" id="KW-0433">Leucine-rich repeat</keyword>
<dbReference type="InterPro" id="IPR000126">
    <property type="entry name" value="V8_ser_AS"/>
</dbReference>
<dbReference type="PRINTS" id="PR00839">
    <property type="entry name" value="V8PROTEASE"/>
</dbReference>
<dbReference type="PANTHER" id="PTHR24113">
    <property type="entry name" value="RAN GTPASE-ACTIVATING PROTEIN 1"/>
    <property type="match status" value="1"/>
</dbReference>
<evidence type="ECO:0000256" key="10">
    <source>
        <dbReference type="SAM" id="MobiDB-lite"/>
    </source>
</evidence>
<comment type="caution">
    <text evidence="11">The sequence shown here is derived from an EMBL/GenBank/DDBJ whole genome shotgun (WGS) entry which is preliminary data.</text>
</comment>
<evidence type="ECO:0000256" key="6">
    <source>
        <dbReference type="ARBA" id="ARBA00022737"/>
    </source>
</evidence>
<evidence type="ECO:0000313" key="11">
    <source>
        <dbReference type="EMBL" id="CAK9253791.1"/>
    </source>
</evidence>
<dbReference type="SUPFAM" id="SSF50494">
    <property type="entry name" value="Trypsin-like serine proteases"/>
    <property type="match status" value="1"/>
</dbReference>
<proteinExistence type="inferred from homology"/>
<dbReference type="SMART" id="SM00368">
    <property type="entry name" value="LRR_RI"/>
    <property type="match status" value="6"/>
</dbReference>
<evidence type="ECO:0000256" key="9">
    <source>
        <dbReference type="RuleBase" id="RU004296"/>
    </source>
</evidence>
<organism evidence="11 12">
    <name type="scientific">Sphagnum jensenii</name>
    <dbReference type="NCBI Taxonomy" id="128206"/>
    <lineage>
        <taxon>Eukaryota</taxon>
        <taxon>Viridiplantae</taxon>
        <taxon>Streptophyta</taxon>
        <taxon>Embryophyta</taxon>
        <taxon>Bryophyta</taxon>
        <taxon>Sphagnophytina</taxon>
        <taxon>Sphagnopsida</taxon>
        <taxon>Sphagnales</taxon>
        <taxon>Sphagnaceae</taxon>
        <taxon>Sphagnum</taxon>
    </lineage>
</organism>
<evidence type="ECO:0000256" key="7">
    <source>
        <dbReference type="ARBA" id="ARBA00022801"/>
    </source>
</evidence>
<evidence type="ECO:0000256" key="8">
    <source>
        <dbReference type="ARBA" id="ARBA00022825"/>
    </source>
</evidence>
<dbReference type="InterPro" id="IPR027038">
    <property type="entry name" value="RanGap"/>
</dbReference>
<dbReference type="Pfam" id="PF13516">
    <property type="entry name" value="LRR_6"/>
    <property type="match status" value="6"/>
</dbReference>
<keyword evidence="7 9" id="KW-0378">Hydrolase</keyword>
<evidence type="ECO:0000313" key="12">
    <source>
        <dbReference type="Proteomes" id="UP001497444"/>
    </source>
</evidence>
<dbReference type="Gene3D" id="2.40.10.10">
    <property type="entry name" value="Trypsin-like serine proteases"/>
    <property type="match status" value="2"/>
</dbReference>
<feature type="region of interest" description="Disordered" evidence="10">
    <location>
        <begin position="265"/>
        <end position="287"/>
    </location>
</feature>
<dbReference type="SUPFAM" id="SSF52047">
    <property type="entry name" value="RNI-like"/>
    <property type="match status" value="1"/>
</dbReference>
<keyword evidence="8 9" id="KW-0720">Serine protease</keyword>
<dbReference type="EC" id="3.4.21.-" evidence="9"/>
<feature type="compositionally biased region" description="Basic and acidic residues" evidence="10">
    <location>
        <begin position="265"/>
        <end position="277"/>
    </location>
</feature>
<dbReference type="EMBL" id="CAXAQS010000935">
    <property type="protein sequence ID" value="CAK9253791.1"/>
    <property type="molecule type" value="Genomic_DNA"/>
</dbReference>
<evidence type="ECO:0000256" key="5">
    <source>
        <dbReference type="ARBA" id="ARBA00022729"/>
    </source>
</evidence>
<keyword evidence="4 9" id="KW-0645">Protease</keyword>
<dbReference type="Proteomes" id="UP001497444">
    <property type="component" value="Unassembled WGS sequence"/>
</dbReference>
<name>A0ABP0VH80_9BRYO</name>
<keyword evidence="12" id="KW-1185">Reference proteome</keyword>
<keyword evidence="6" id="KW-0677">Repeat</keyword>
<gene>
    <name evidence="11" type="ORF">CSSPJE1EN1_LOCUS29169</name>
</gene>
<keyword evidence="2" id="KW-0343">GTPase activation</keyword>
<dbReference type="InterPro" id="IPR009003">
    <property type="entry name" value="Peptidase_S1_PA"/>
</dbReference>
<dbReference type="Gene3D" id="3.80.10.10">
    <property type="entry name" value="Ribonuclease Inhibitor"/>
    <property type="match status" value="1"/>
</dbReference>
<sequence length="846" mass="96501">MQVESRKISQSVNISDRIQNRDVNVHSEKEYFHEGLDNEEKESYPLETYLDMIPYLRETDIFYFRNKYPKDNWTEEATYPEVYGECRFTLHFGELDQNEYVVVMDMITINNCLGREMDEQSEWFLAFCDRLWIEAIDEIDHQFMLNYGSRYDDDLYQKLQEKREEKMKIHEKREKRENEDGKEYLNLRWRTPNLQKEAHEKVYTLMKKANNHIEEVPPNQKSLEEGLMLTWKSTKKEKHSFVLSKNSNDEIKTGCFMPTLPVKKTENLTKEEEEKKNNSNTIRDSNSVTISKDDNLKTPCFESTLGTSVPFPLEQKICFESNPIQEGGGHFKKIDRELRTRFEDTSSFPYSVHGIVKVNFLCGSYSTGTGILIGPDLVLTAAHNIYGCRCPNKEGEHIDCKREEYPIIQFIPGINEDRWPFGSYKIVKSYVPDEFLKTMKQEDYALLVLDGVPGSFAGYFGLHVADKELLKGKELNVIGYPGCVKDEKKEAKNKYEQLSSNGKHQLWGMKGRYYAFENGEDGEFRINYEILTSPGQSGSGVFYEIAGANEYYVIGVHVLGGPSQNIATWITMKRFNKIRSWITESQRPLISPPKITDVEENGLKELYLSSSSIGDMEAKVLSEYVTRDLQTLQLRKNSISAKGAAALSKNAWVNLKTLDLSENNIGEKGAGALSNNNSWTNLTELYLSLNNIGDDGAAGLGINKSWKNLTALDLLGNNIGAKGAKGLSTNNSWTNLTQLDLSWNNIGVEGAAALSENNSWKNLKELRLAYNKIGEEGATALSTNSLWNLTALDLWEKDIAPWQKNIVGEGQKAILDRWQNIDLGHKIFGLKGFLGSSYFSEYFPES</sequence>
<protein>
    <recommendedName>
        <fullName evidence="9">Serine protease</fullName>
        <ecNumber evidence="9">3.4.21.-</ecNumber>
    </recommendedName>
</protein>
<dbReference type="InterPro" id="IPR008256">
    <property type="entry name" value="Peptidase_S1B"/>
</dbReference>
<comment type="similarity">
    <text evidence="1 9">Belongs to the peptidase S1B family.</text>
</comment>
<evidence type="ECO:0000256" key="3">
    <source>
        <dbReference type="ARBA" id="ARBA00022614"/>
    </source>
</evidence>
<keyword evidence="5" id="KW-0732">Signal</keyword>
<evidence type="ECO:0000256" key="4">
    <source>
        <dbReference type="ARBA" id="ARBA00022670"/>
    </source>
</evidence>
<dbReference type="PANTHER" id="PTHR24113:SF12">
    <property type="entry name" value="RAN GTPASE-ACTIVATING PROTEIN 1"/>
    <property type="match status" value="1"/>
</dbReference>
<dbReference type="InterPro" id="IPR043504">
    <property type="entry name" value="Peptidase_S1_PA_chymotrypsin"/>
</dbReference>
<dbReference type="PROSITE" id="PS00673">
    <property type="entry name" value="V8_SER"/>
    <property type="match status" value="1"/>
</dbReference>
<evidence type="ECO:0000256" key="1">
    <source>
        <dbReference type="ARBA" id="ARBA00008764"/>
    </source>
</evidence>
<dbReference type="InterPro" id="IPR001611">
    <property type="entry name" value="Leu-rich_rpt"/>
</dbReference>
<dbReference type="InterPro" id="IPR032675">
    <property type="entry name" value="LRR_dom_sf"/>
</dbReference>